<dbReference type="InterPro" id="IPR025669">
    <property type="entry name" value="AAA_dom"/>
</dbReference>
<evidence type="ECO:0000313" key="4">
    <source>
        <dbReference type="EMBL" id="EMZ40575.1"/>
    </source>
</evidence>
<protein>
    <recommendedName>
        <fullName evidence="3">AAA domain-containing protein</fullName>
    </recommendedName>
</protein>
<proteinExistence type="predicted"/>
<comment type="caution">
    <text evidence="4">The sequence shown here is derived from an EMBL/GenBank/DDBJ whole genome shotgun (WGS) entry which is preliminary data.</text>
</comment>
<keyword evidence="5" id="KW-1185">Reference proteome</keyword>
<evidence type="ECO:0000259" key="3">
    <source>
        <dbReference type="Pfam" id="PF13614"/>
    </source>
</evidence>
<evidence type="ECO:0000313" key="5">
    <source>
        <dbReference type="Proteomes" id="UP000012651"/>
    </source>
</evidence>
<sequence>MTTNVYLYGDESACKSVLYPIFTGEETYKIVGACSRETDVLRGVSGAGADILVVYVDGSDAVLRGVQQVYALRPGIIIVGIVAQSAIQDTRTLSSGIQYAYDEHMSKKQVLDQLHVVLTVERSRIEALSGAMVVADTKYMSFVSAKDGVGKTTALVNTAVALARCNKKVVVVDCDMLYGDVGCYFGIDSGNNDIGELLQEVGEPTIDDIRQHLVIHESGVNVFVRSSWT</sequence>
<name>N2BPY9_9ACTN</name>
<gene>
    <name evidence="4" type="ORF">HMPREF1091_01518</name>
</gene>
<dbReference type="PANTHER" id="PTHR43384:SF6">
    <property type="entry name" value="SEPTUM SITE-DETERMINING PROTEIN MIND HOMOLOG, CHLOROPLASTIC"/>
    <property type="match status" value="1"/>
</dbReference>
<evidence type="ECO:0000256" key="2">
    <source>
        <dbReference type="ARBA" id="ARBA00022840"/>
    </source>
</evidence>
<organism evidence="4 5">
    <name type="scientific">Atopobium minutum 10063974</name>
    <dbReference type="NCBI Taxonomy" id="997872"/>
    <lineage>
        <taxon>Bacteria</taxon>
        <taxon>Bacillati</taxon>
        <taxon>Actinomycetota</taxon>
        <taxon>Coriobacteriia</taxon>
        <taxon>Coriobacteriales</taxon>
        <taxon>Atopobiaceae</taxon>
        <taxon>Atopobium</taxon>
    </lineage>
</organism>
<keyword evidence="2" id="KW-0067">ATP-binding</keyword>
<dbReference type="GO" id="GO:0009898">
    <property type="term" value="C:cytoplasmic side of plasma membrane"/>
    <property type="evidence" value="ECO:0007669"/>
    <property type="project" value="TreeGrafter"/>
</dbReference>
<dbReference type="Pfam" id="PF13614">
    <property type="entry name" value="AAA_31"/>
    <property type="match status" value="1"/>
</dbReference>
<dbReference type="GO" id="GO:0016887">
    <property type="term" value="F:ATP hydrolysis activity"/>
    <property type="evidence" value="ECO:0007669"/>
    <property type="project" value="TreeGrafter"/>
</dbReference>
<dbReference type="PANTHER" id="PTHR43384">
    <property type="entry name" value="SEPTUM SITE-DETERMINING PROTEIN MIND HOMOLOG, CHLOROPLASTIC-RELATED"/>
    <property type="match status" value="1"/>
</dbReference>
<feature type="domain" description="AAA" evidence="3">
    <location>
        <begin position="138"/>
        <end position="177"/>
    </location>
</feature>
<dbReference type="InterPro" id="IPR027417">
    <property type="entry name" value="P-loop_NTPase"/>
</dbReference>
<keyword evidence="1" id="KW-0547">Nucleotide-binding</keyword>
<dbReference type="Proteomes" id="UP000012651">
    <property type="component" value="Unassembled WGS sequence"/>
</dbReference>
<dbReference type="Gene3D" id="3.40.50.300">
    <property type="entry name" value="P-loop containing nucleotide triphosphate hydrolases"/>
    <property type="match status" value="1"/>
</dbReference>
<dbReference type="InterPro" id="IPR050625">
    <property type="entry name" value="ParA/MinD_ATPase"/>
</dbReference>
<reference evidence="4 5" key="1">
    <citation type="submission" date="2013-03" db="EMBL/GenBank/DDBJ databases">
        <title>The Genome Sequence of Atopobium minutum 10063974.</title>
        <authorList>
            <consortium name="The Broad Institute Genome Sequencing Platform"/>
            <person name="Earl A."/>
            <person name="Ward D."/>
            <person name="Feldgarden M."/>
            <person name="Gevers D."/>
            <person name="Lambert T."/>
            <person name="Marvaud J.-C."/>
            <person name="Courvalin P."/>
            <person name="Walker B."/>
            <person name="Young S.K."/>
            <person name="Zeng Q."/>
            <person name="Gargeya S."/>
            <person name="Fitzgerald M."/>
            <person name="Haas B."/>
            <person name="Abouelleil A."/>
            <person name="Alvarado L."/>
            <person name="Arachchi H.M."/>
            <person name="Berlin A.M."/>
            <person name="Chapman S.B."/>
            <person name="Dewar J."/>
            <person name="Goldberg J."/>
            <person name="Griggs A."/>
            <person name="Gujja S."/>
            <person name="Hansen M."/>
            <person name="Howarth C."/>
            <person name="Imamovic A."/>
            <person name="Larimer J."/>
            <person name="McCowan C."/>
            <person name="Murphy C."/>
            <person name="Neiman D."/>
            <person name="Pearson M."/>
            <person name="Priest M."/>
            <person name="Roberts A."/>
            <person name="Saif S."/>
            <person name="Shea T."/>
            <person name="Sisk P."/>
            <person name="Sykes S."/>
            <person name="Wortman J."/>
            <person name="Nusbaum C."/>
            <person name="Birren B."/>
        </authorList>
    </citation>
    <scope>NUCLEOTIDE SEQUENCE [LARGE SCALE GENOMIC DNA]</scope>
    <source>
        <strain evidence="4 5">10063974</strain>
    </source>
</reference>
<dbReference type="GO" id="GO:0005524">
    <property type="term" value="F:ATP binding"/>
    <property type="evidence" value="ECO:0007669"/>
    <property type="project" value="UniProtKB-KW"/>
</dbReference>
<dbReference type="PATRIC" id="fig|997872.3.peg.1526"/>
<evidence type="ECO:0000256" key="1">
    <source>
        <dbReference type="ARBA" id="ARBA00022741"/>
    </source>
</evidence>
<accession>N2BPY9</accession>
<dbReference type="GO" id="GO:0051782">
    <property type="term" value="P:negative regulation of cell division"/>
    <property type="evidence" value="ECO:0007669"/>
    <property type="project" value="TreeGrafter"/>
</dbReference>
<dbReference type="AlphaFoldDB" id="N2BPY9"/>
<dbReference type="SUPFAM" id="SSF52540">
    <property type="entry name" value="P-loop containing nucleoside triphosphate hydrolases"/>
    <property type="match status" value="1"/>
</dbReference>
<dbReference type="OrthoDB" id="3448281at2"/>
<dbReference type="EMBL" id="AGXC01000003">
    <property type="protein sequence ID" value="EMZ40575.1"/>
    <property type="molecule type" value="Genomic_DNA"/>
</dbReference>
<dbReference type="RefSeq" id="WP_002564263.1">
    <property type="nucleotide sequence ID" value="NZ_KB822534.1"/>
</dbReference>
<dbReference type="HOGENOM" id="CLU_1207819_0_0_11"/>
<dbReference type="GO" id="GO:0005829">
    <property type="term" value="C:cytosol"/>
    <property type="evidence" value="ECO:0007669"/>
    <property type="project" value="TreeGrafter"/>
</dbReference>